<evidence type="ECO:0000256" key="3">
    <source>
        <dbReference type="ARBA" id="ARBA00022741"/>
    </source>
</evidence>
<evidence type="ECO:0000256" key="2">
    <source>
        <dbReference type="ARBA" id="ARBA00022598"/>
    </source>
</evidence>
<dbReference type="InterPro" id="IPR036565">
    <property type="entry name" value="Mur-like_cat_sf"/>
</dbReference>
<keyword evidence="3" id="KW-0547">Nucleotide-binding</keyword>
<dbReference type="InterPro" id="IPR001645">
    <property type="entry name" value="Folylpolyglutamate_synth"/>
</dbReference>
<keyword evidence="4" id="KW-0067">ATP-binding</keyword>
<dbReference type="SUPFAM" id="SSF53623">
    <property type="entry name" value="MurD-like peptide ligases, catalytic domain"/>
    <property type="match status" value="1"/>
</dbReference>
<organism evidence="5 6">
    <name type="scientific">Sneathia sanguinegens</name>
    <dbReference type="NCBI Taxonomy" id="40543"/>
    <lineage>
        <taxon>Bacteria</taxon>
        <taxon>Fusobacteriati</taxon>
        <taxon>Fusobacteriota</taxon>
        <taxon>Fusobacteriia</taxon>
        <taxon>Fusobacteriales</taxon>
        <taxon>Leptotrichiaceae</taxon>
        <taxon>Sneathia</taxon>
    </lineage>
</organism>
<evidence type="ECO:0000256" key="1">
    <source>
        <dbReference type="ARBA" id="ARBA00008276"/>
    </source>
</evidence>
<keyword evidence="2" id="KW-0436">Ligase</keyword>
<comment type="similarity">
    <text evidence="1">Belongs to the folylpolyglutamate synthase family.</text>
</comment>
<comment type="caution">
    <text evidence="5">The sequence shown here is derived from an EMBL/GenBank/DDBJ whole genome shotgun (WGS) entry which is preliminary data.</text>
</comment>
<evidence type="ECO:0000313" key="5">
    <source>
        <dbReference type="EMBL" id="MDK9580697.1"/>
    </source>
</evidence>
<evidence type="ECO:0000313" key="6">
    <source>
        <dbReference type="Proteomes" id="UP001225134"/>
    </source>
</evidence>
<sequence>MPLLIHVAGTNGKGSTCSYLECVLMQKYKVGKFTSPHLLDVSERITINQIPISHKNLKDEYDKLKNFDFGFLTFYSL</sequence>
<dbReference type="PANTHER" id="PTHR11136">
    <property type="entry name" value="FOLYLPOLYGLUTAMATE SYNTHASE-RELATED"/>
    <property type="match status" value="1"/>
</dbReference>
<dbReference type="InterPro" id="IPR018109">
    <property type="entry name" value="Folylpolyglutamate_synth_CS"/>
</dbReference>
<dbReference type="EMBL" id="JASSPP010000005">
    <property type="protein sequence ID" value="MDK9580697.1"/>
    <property type="molecule type" value="Genomic_DNA"/>
</dbReference>
<evidence type="ECO:0000256" key="4">
    <source>
        <dbReference type="ARBA" id="ARBA00022840"/>
    </source>
</evidence>
<reference evidence="5 6" key="1">
    <citation type="submission" date="2023-06" db="EMBL/GenBank/DDBJ databases">
        <title>Antibody response to the Sneathia vaginalis cytopathogenic toxin A during pregnancy.</title>
        <authorList>
            <person name="Mccoy Z.T."/>
            <person name="Serrano M.G."/>
            <person name="Spaine K."/>
            <person name="Edwards D.J."/>
            <person name="Buck G.A."/>
            <person name="Jefferson K."/>
        </authorList>
    </citation>
    <scope>NUCLEOTIDE SEQUENCE [LARGE SCALE GENOMIC DNA]</scope>
    <source>
        <strain evidence="5 6">CCUG 42621</strain>
    </source>
</reference>
<protein>
    <submittedName>
        <fullName evidence="5">Uncharacterized protein</fullName>
    </submittedName>
</protein>
<dbReference type="Proteomes" id="UP001225134">
    <property type="component" value="Unassembled WGS sequence"/>
</dbReference>
<accession>A0ABT7HKJ0</accession>
<dbReference type="RefSeq" id="WP_285152971.1">
    <property type="nucleotide sequence ID" value="NZ_JASSPP010000005.1"/>
</dbReference>
<dbReference type="PANTHER" id="PTHR11136:SF0">
    <property type="entry name" value="DIHYDROFOLATE SYNTHETASE-RELATED"/>
    <property type="match status" value="1"/>
</dbReference>
<gene>
    <name evidence="5" type="ORF">QQA45_04110</name>
</gene>
<dbReference type="Gene3D" id="3.40.1190.10">
    <property type="entry name" value="Mur-like, catalytic domain"/>
    <property type="match status" value="1"/>
</dbReference>
<keyword evidence="6" id="KW-1185">Reference proteome</keyword>
<name>A0ABT7HKJ0_9FUSO</name>
<dbReference type="PROSITE" id="PS01011">
    <property type="entry name" value="FOLYLPOLYGLU_SYNT_1"/>
    <property type="match status" value="1"/>
</dbReference>
<proteinExistence type="inferred from homology"/>